<accession>A0ABX7QFV4</accession>
<proteinExistence type="predicted"/>
<protein>
    <submittedName>
        <fullName evidence="1">Baseplate J/gp47 family protein</fullName>
    </submittedName>
</protein>
<dbReference type="EMBL" id="CP071448">
    <property type="protein sequence ID" value="QSW89348.1"/>
    <property type="molecule type" value="Genomic_DNA"/>
</dbReference>
<evidence type="ECO:0000313" key="2">
    <source>
        <dbReference type="Proteomes" id="UP000663440"/>
    </source>
</evidence>
<dbReference type="Proteomes" id="UP000663440">
    <property type="component" value="Chromosome"/>
</dbReference>
<dbReference type="RefSeq" id="WP_207296541.1">
    <property type="nucleotide sequence ID" value="NZ_CP071448.1"/>
</dbReference>
<gene>
    <name evidence="1" type="ORF">J0383_00700</name>
</gene>
<organism evidence="1 2">
    <name type="scientific">Flavobacterium endoglycinae</name>
    <dbReference type="NCBI Taxonomy" id="2816357"/>
    <lineage>
        <taxon>Bacteria</taxon>
        <taxon>Pseudomonadati</taxon>
        <taxon>Bacteroidota</taxon>
        <taxon>Flavobacteriia</taxon>
        <taxon>Flavobacteriales</taxon>
        <taxon>Flavobacteriaceae</taxon>
        <taxon>Flavobacterium</taxon>
    </lineage>
</organism>
<reference evidence="1 2" key="1">
    <citation type="submission" date="2021-03" db="EMBL/GenBank/DDBJ databases">
        <title>Flavobacterium kribbensis sp. nov, an endophytic bacteria, isolated from soybean.</title>
        <authorList>
            <person name="Lee J."/>
            <person name="Seo J."/>
        </authorList>
    </citation>
    <scope>NUCLEOTIDE SEQUENCE [LARGE SCALE GENOMIC DNA]</scope>
    <source>
        <strain evidence="1 2">BB8</strain>
    </source>
</reference>
<sequence length="1239" mass="138216">MIAIDQNSALNSINESLVPAPHLIDGRKEHDWLHFLAEFSRLINFYNDQNAIEGSWNPFLLKDPVFLVVSISKTNYKKLHSQYKTNCNEVQKLNQTKAAANQTSTALNKLFDHLTETYKIIERWTYYMQMTDEMYNLKKYMLHEVQNMLSADFWAVQSFRQYLYTQSLNAGFAGLPSNTYVDINDDLWNSNKGKRPFWEVFGFDTEQVFLETGNKNAASLNALTITGDRLYNFLETTIFHALTEFKNLSNRKSRYPDTTLLRSFIDLLKVQQEQLNGISQKHLDFYYSDILKQTNLPASADTAFLSATLSQSDSVYVLPAGTLFNGGVDAQKNPILFAAQKNSVLNPAIVTSAYTLNYQNLLNGAYNLQPIAKPTAIQKDEDGNVISWSTFGENNPAIQALPLGIAFASPMLLLREGDRTITLDLSFDAPISLSLLQNAQYFLSTQKEWLPIVLTPSNFVVSGGNTVTITIKIDPSTIAIEPFLVNPDGLTTSWPMLKILFKNIDNPKVSPKVTAITISVKVTDVTTLQLYNDFGELNTKNPFPPFGPIALENSNFIIGSSEIFSKPLNNFSIHIYWDKLPTDFSTYYDSYNRYLSKLVPQPIPPKGPPTTKPITEPNPTASRIPLIRLFSKKTASENVNLYFANYSFTVDFDLLENKSWNEIELYKYDYTGPNCVFVPTTPAVNPVYLFDVDQEKNAEASTTDSSSHYIYIAPQGNTNTVLKGDPNIQNEPLKFTDGSSSGFIKMLLSGPEYGFGSEIYPNVVASIALQNGSLIATAKKDDTLDFIPSANPPFSPKIKTIKADYSASKTYKFDNSAEDYPLEYFLYSPFSSYKIYDSDAQATVSINTAITGTSNDTSGGVPLYPSFEYSGALFIEMEQLICNSTLNLYLELSRNSITVTPENSIQYFYLNDYGWKELKVLSDGTNQFRCSGIIELSIPADCNNTGVFMPGKNNWISIVVSGSPDAYSQTVFVQTNGFSVQRTGTSFLLDTTIPQVGSSVISKPQTAIPKLAVISQPFPSFGGKAAENDTQRNQRISSSIKTKNRAANPADFYTLITENFSDIYYTKVVNHNKSNTCKVYLAKKMSVATDSNAFIPLVNNCLEDQVEAFLKENASPFLNLNVSNFNLEYVIVSVQIEVLNGYQPTLVQKNVNQALKIYLSPWIESSQRQVKIGHELINAKVSSFIQSIEGVGIVNNLSFSSYLNNSKADKCIINRTSLKAEGSGTLLVSAPQHHITFSN</sequence>
<keyword evidence="2" id="KW-1185">Reference proteome</keyword>
<evidence type="ECO:0000313" key="1">
    <source>
        <dbReference type="EMBL" id="QSW89348.1"/>
    </source>
</evidence>
<name>A0ABX7QFV4_9FLAO</name>